<keyword evidence="5" id="KW-0963">Cytoplasm</keyword>
<dbReference type="PRINTS" id="PR01161">
    <property type="entry name" value="TUBULIN"/>
</dbReference>
<comment type="caution">
    <text evidence="17">The sequence shown here is derived from an EMBL/GenBank/DDBJ whole genome shotgun (WGS) entry which is preliminary data.</text>
</comment>
<dbReference type="GO" id="GO:0046872">
    <property type="term" value="F:metal ion binding"/>
    <property type="evidence" value="ECO:0007669"/>
    <property type="project" value="UniProtKB-KW"/>
</dbReference>
<dbReference type="STRING" id="71717.A0A4Y7S2S1"/>
<evidence type="ECO:0000256" key="5">
    <source>
        <dbReference type="ARBA" id="ARBA00022490"/>
    </source>
</evidence>
<proteinExistence type="inferred from homology"/>
<dbReference type="AlphaFoldDB" id="A0A4Y7S2S1"/>
<dbReference type="InterPro" id="IPR017975">
    <property type="entry name" value="Tubulin_CS"/>
</dbReference>
<dbReference type="Gene3D" id="3.40.50.1440">
    <property type="entry name" value="Tubulin/FtsZ, GTPase domain"/>
    <property type="match status" value="1"/>
</dbReference>
<evidence type="ECO:0000256" key="2">
    <source>
        <dbReference type="ARBA" id="ARBA00004245"/>
    </source>
</evidence>
<dbReference type="PANTHER" id="PTHR11588">
    <property type="entry name" value="TUBULIN"/>
    <property type="match status" value="1"/>
</dbReference>
<dbReference type="SUPFAM" id="SSF55307">
    <property type="entry name" value="Tubulin C-terminal domain-like"/>
    <property type="match status" value="1"/>
</dbReference>
<evidence type="ECO:0000256" key="14">
    <source>
        <dbReference type="SAM" id="MobiDB-lite"/>
    </source>
</evidence>
<evidence type="ECO:0000256" key="11">
    <source>
        <dbReference type="ARBA" id="ARBA00023212"/>
    </source>
</evidence>
<evidence type="ECO:0000256" key="7">
    <source>
        <dbReference type="ARBA" id="ARBA00022723"/>
    </source>
</evidence>
<comment type="subcellular location">
    <subcellularLocation>
        <location evidence="2">Cytoplasm</location>
        <location evidence="2">Cytoskeleton</location>
    </subcellularLocation>
</comment>
<protein>
    <recommendedName>
        <fullName evidence="13">Tubulin beta chain</fullName>
    </recommendedName>
</protein>
<dbReference type="CDD" id="cd02187">
    <property type="entry name" value="beta_tubulin"/>
    <property type="match status" value="1"/>
</dbReference>
<dbReference type="SMART" id="SM00865">
    <property type="entry name" value="Tubulin_C"/>
    <property type="match status" value="1"/>
</dbReference>
<dbReference type="InterPro" id="IPR003008">
    <property type="entry name" value="Tubulin_FtsZ_GTPase"/>
</dbReference>
<evidence type="ECO:0000259" key="16">
    <source>
        <dbReference type="SMART" id="SM00865"/>
    </source>
</evidence>
<dbReference type="PROSITE" id="PS00227">
    <property type="entry name" value="TUBULIN"/>
    <property type="match status" value="1"/>
</dbReference>
<gene>
    <name evidence="17" type="ORF">FA13DRAFT_1805285</name>
</gene>
<keyword evidence="6 13" id="KW-0493">Microtubule</keyword>
<evidence type="ECO:0000256" key="1">
    <source>
        <dbReference type="ARBA" id="ARBA00001946"/>
    </source>
</evidence>
<comment type="function">
    <text evidence="12 13">Tubulin is the major constituent of microtubules, a cylinder consisting of laterally associated linear protofilaments composed of alpha- and beta-tubulin heterodimers. Microtubules grow by the addition of GTP-tubulin dimers to the microtubule end, where a stabilizing cap forms. Below the cap, tubulin dimers are in GDP-bound state, owing to GTPase activity of alpha-tubulin.</text>
</comment>
<dbReference type="GO" id="GO:0005874">
    <property type="term" value="C:microtubule"/>
    <property type="evidence" value="ECO:0007669"/>
    <property type="project" value="UniProtKB-KW"/>
</dbReference>
<evidence type="ECO:0000256" key="8">
    <source>
        <dbReference type="ARBA" id="ARBA00022741"/>
    </source>
</evidence>
<feature type="domain" description="Tubulin/FtsZ GTPase" evidence="15">
    <location>
        <begin position="55"/>
        <end position="251"/>
    </location>
</feature>
<evidence type="ECO:0000256" key="6">
    <source>
        <dbReference type="ARBA" id="ARBA00022701"/>
    </source>
</evidence>
<feature type="region of interest" description="Disordered" evidence="14">
    <location>
        <begin position="441"/>
        <end position="469"/>
    </location>
</feature>
<dbReference type="GO" id="GO:0005525">
    <property type="term" value="F:GTP binding"/>
    <property type="evidence" value="ECO:0007669"/>
    <property type="project" value="UniProtKB-UniRule"/>
</dbReference>
<dbReference type="GO" id="GO:0003924">
    <property type="term" value="F:GTPase activity"/>
    <property type="evidence" value="ECO:0007669"/>
    <property type="project" value="InterPro"/>
</dbReference>
<keyword evidence="18" id="KW-1185">Reference proteome</keyword>
<comment type="similarity">
    <text evidence="3 13">Belongs to the tubulin family.</text>
</comment>
<dbReference type="FunFam" id="1.10.287.600:FF:000013">
    <property type="entry name" value="Tubulin beta chain"/>
    <property type="match status" value="1"/>
</dbReference>
<evidence type="ECO:0000259" key="15">
    <source>
        <dbReference type="SMART" id="SM00864"/>
    </source>
</evidence>
<evidence type="ECO:0000256" key="10">
    <source>
        <dbReference type="ARBA" id="ARBA00023134"/>
    </source>
</evidence>
<evidence type="ECO:0000256" key="13">
    <source>
        <dbReference type="RuleBase" id="RU000352"/>
    </source>
</evidence>
<evidence type="ECO:0000313" key="18">
    <source>
        <dbReference type="Proteomes" id="UP000298030"/>
    </source>
</evidence>
<evidence type="ECO:0000256" key="12">
    <source>
        <dbReference type="ARBA" id="ARBA00034296"/>
    </source>
</evidence>
<evidence type="ECO:0000256" key="9">
    <source>
        <dbReference type="ARBA" id="ARBA00022842"/>
    </source>
</evidence>
<dbReference type="Gene3D" id="3.30.1330.20">
    <property type="entry name" value="Tubulin/FtsZ, C-terminal domain"/>
    <property type="match status" value="1"/>
</dbReference>
<dbReference type="InterPro" id="IPR018316">
    <property type="entry name" value="Tubulin/FtsZ_2-layer-sand-dom"/>
</dbReference>
<sequence>MPSTSREIINVQVGQAGNQVGEVFWNMLLAEHGLDENGFYQGNDPLQTQRVGVYFDEIESQGPTKYVPRSVQVDLEAGVCNKIKGGKLGGLFRPDTFLNAEVGAGNNWAKGYYTEGAELVDSILEIVRRQSEKCDALQGFQVLQSLGGGTGAGLGSLLLSKLREEFPDRMVSTYSIFPSPKVSETVVEPYNAMLSIHQLVENSDLTFTIDNEALYDICVKTLKISSPEFSHLNHLIAKVMCGVSTSLRFPGQLNGDLRKLGMNLIPFPRLHFLMPSYAPIYDNAASSFNKSSVSELTKELFDRKNLFVACDPRFGRYLTAATIFRGNVSSREAEYAIRDLQTKNSQNFVEWIPDNVSVSLCRVPPVGQSQAAVALSNSTAIQDVFKRTLESFSAMYKRRAFLHWYTGEGMDVMEFSEAESNIQDMISEYQQYQEAIADDEEGAYEEEYTDQPQEEYQEEYTADYAEEEQ</sequence>
<dbReference type="InterPro" id="IPR037103">
    <property type="entry name" value="Tubulin/FtsZ-like_C"/>
</dbReference>
<dbReference type="InterPro" id="IPR000217">
    <property type="entry name" value="Tubulin"/>
</dbReference>
<dbReference type="OrthoDB" id="1662883at2759"/>
<dbReference type="Pfam" id="PF00091">
    <property type="entry name" value="Tubulin"/>
    <property type="match status" value="1"/>
</dbReference>
<keyword evidence="7" id="KW-0479">Metal-binding</keyword>
<accession>A0A4Y7S2S1</accession>
<dbReference type="Proteomes" id="UP000298030">
    <property type="component" value="Unassembled WGS sequence"/>
</dbReference>
<dbReference type="Pfam" id="PF03953">
    <property type="entry name" value="Tubulin_C"/>
    <property type="match status" value="1"/>
</dbReference>
<dbReference type="GO" id="GO:0005200">
    <property type="term" value="F:structural constituent of cytoskeleton"/>
    <property type="evidence" value="ECO:0007669"/>
    <property type="project" value="InterPro"/>
</dbReference>
<dbReference type="SMART" id="SM00864">
    <property type="entry name" value="Tubulin"/>
    <property type="match status" value="1"/>
</dbReference>
<dbReference type="FunFam" id="3.30.1330.20:FF:000009">
    <property type="entry name" value="Tubulin beta chain"/>
    <property type="match status" value="1"/>
</dbReference>
<evidence type="ECO:0000256" key="3">
    <source>
        <dbReference type="ARBA" id="ARBA00009636"/>
    </source>
</evidence>
<comment type="cofactor">
    <cofactor evidence="1">
        <name>Mg(2+)</name>
        <dbReference type="ChEBI" id="CHEBI:18420"/>
    </cofactor>
</comment>
<keyword evidence="8 13" id="KW-0547">Nucleotide-binding</keyword>
<evidence type="ECO:0000313" key="17">
    <source>
        <dbReference type="EMBL" id="TEB14860.1"/>
    </source>
</evidence>
<dbReference type="InterPro" id="IPR002453">
    <property type="entry name" value="Beta_tubulin"/>
</dbReference>
<evidence type="ECO:0000256" key="4">
    <source>
        <dbReference type="ARBA" id="ARBA00011747"/>
    </source>
</evidence>
<dbReference type="FunFam" id="3.40.50.1440:FF:000006">
    <property type="entry name" value="Tubulin beta chain"/>
    <property type="match status" value="1"/>
</dbReference>
<keyword evidence="9" id="KW-0460">Magnesium</keyword>
<dbReference type="Gene3D" id="1.10.287.600">
    <property type="entry name" value="Helix hairpin bin"/>
    <property type="match status" value="1"/>
</dbReference>
<name>A0A4Y7S2S1_COPMI</name>
<comment type="subunit">
    <text evidence="4 13">Dimer of alpha and beta chains. A typical microtubule is a hollow water-filled tube with an outer diameter of 25 nm and an inner diameter of 15 nM. Alpha-beta heterodimers associate head-to-tail to form protofilaments running lengthwise along the microtubule wall with the beta-tubulin subunit facing the microtubule plus end conferring a structural polarity. Microtubules usually have 13 protofilaments but different protofilament numbers can be found in some organisms and specialized cells.</text>
</comment>
<organism evidence="17 18">
    <name type="scientific">Coprinellus micaceus</name>
    <name type="common">Glistening ink-cap mushroom</name>
    <name type="synonym">Coprinus micaceus</name>
    <dbReference type="NCBI Taxonomy" id="71717"/>
    <lineage>
        <taxon>Eukaryota</taxon>
        <taxon>Fungi</taxon>
        <taxon>Dikarya</taxon>
        <taxon>Basidiomycota</taxon>
        <taxon>Agaricomycotina</taxon>
        <taxon>Agaricomycetes</taxon>
        <taxon>Agaricomycetidae</taxon>
        <taxon>Agaricales</taxon>
        <taxon>Agaricineae</taxon>
        <taxon>Psathyrellaceae</taxon>
        <taxon>Coprinellus</taxon>
    </lineage>
</organism>
<dbReference type="InterPro" id="IPR023123">
    <property type="entry name" value="Tubulin_C"/>
</dbReference>
<reference evidence="17 18" key="1">
    <citation type="journal article" date="2019" name="Nat. Ecol. Evol.">
        <title>Megaphylogeny resolves global patterns of mushroom evolution.</title>
        <authorList>
            <person name="Varga T."/>
            <person name="Krizsan K."/>
            <person name="Foldi C."/>
            <person name="Dima B."/>
            <person name="Sanchez-Garcia M."/>
            <person name="Sanchez-Ramirez S."/>
            <person name="Szollosi G.J."/>
            <person name="Szarkandi J.G."/>
            <person name="Papp V."/>
            <person name="Albert L."/>
            <person name="Andreopoulos W."/>
            <person name="Angelini C."/>
            <person name="Antonin V."/>
            <person name="Barry K.W."/>
            <person name="Bougher N.L."/>
            <person name="Buchanan P."/>
            <person name="Buyck B."/>
            <person name="Bense V."/>
            <person name="Catcheside P."/>
            <person name="Chovatia M."/>
            <person name="Cooper J."/>
            <person name="Damon W."/>
            <person name="Desjardin D."/>
            <person name="Finy P."/>
            <person name="Geml J."/>
            <person name="Haridas S."/>
            <person name="Hughes K."/>
            <person name="Justo A."/>
            <person name="Karasinski D."/>
            <person name="Kautmanova I."/>
            <person name="Kiss B."/>
            <person name="Kocsube S."/>
            <person name="Kotiranta H."/>
            <person name="LaButti K.M."/>
            <person name="Lechner B.E."/>
            <person name="Liimatainen K."/>
            <person name="Lipzen A."/>
            <person name="Lukacs Z."/>
            <person name="Mihaltcheva S."/>
            <person name="Morgado L.N."/>
            <person name="Niskanen T."/>
            <person name="Noordeloos M.E."/>
            <person name="Ohm R.A."/>
            <person name="Ortiz-Santana B."/>
            <person name="Ovrebo C."/>
            <person name="Racz N."/>
            <person name="Riley R."/>
            <person name="Savchenko A."/>
            <person name="Shiryaev A."/>
            <person name="Soop K."/>
            <person name="Spirin V."/>
            <person name="Szebenyi C."/>
            <person name="Tomsovsky M."/>
            <person name="Tulloss R.E."/>
            <person name="Uehling J."/>
            <person name="Grigoriev I.V."/>
            <person name="Vagvolgyi C."/>
            <person name="Papp T."/>
            <person name="Martin F.M."/>
            <person name="Miettinen O."/>
            <person name="Hibbett D.S."/>
            <person name="Nagy L.G."/>
        </authorList>
    </citation>
    <scope>NUCLEOTIDE SEQUENCE [LARGE SCALE GENOMIC DNA]</scope>
    <source>
        <strain evidence="17 18">FP101781</strain>
    </source>
</reference>
<dbReference type="PRINTS" id="PR01163">
    <property type="entry name" value="BETATUBULIN"/>
</dbReference>
<dbReference type="GO" id="GO:0007017">
    <property type="term" value="P:microtubule-based process"/>
    <property type="evidence" value="ECO:0007669"/>
    <property type="project" value="InterPro"/>
</dbReference>
<keyword evidence="10 13" id="KW-0342">GTP-binding</keyword>
<dbReference type="EMBL" id="QPFP01000375">
    <property type="protein sequence ID" value="TEB14860.1"/>
    <property type="molecule type" value="Genomic_DNA"/>
</dbReference>
<keyword evidence="11" id="KW-0206">Cytoskeleton</keyword>
<dbReference type="InterPro" id="IPR008280">
    <property type="entry name" value="Tub_FtsZ_C"/>
</dbReference>
<dbReference type="InterPro" id="IPR036525">
    <property type="entry name" value="Tubulin/FtsZ_GTPase_sf"/>
</dbReference>
<dbReference type="SUPFAM" id="SSF52490">
    <property type="entry name" value="Tubulin nucleotide-binding domain-like"/>
    <property type="match status" value="1"/>
</dbReference>
<feature type="domain" description="Tubulin/FtsZ 2-layer sandwich" evidence="16">
    <location>
        <begin position="253"/>
        <end position="390"/>
    </location>
</feature>